<feature type="domain" description="Beta-ketoacyl-[acyl-carrier-protein] synthase III N-terminal" evidence="10">
    <location>
        <begin position="127"/>
        <end position="205"/>
    </location>
</feature>
<dbReference type="SUPFAM" id="SSF53901">
    <property type="entry name" value="Thiolase-like"/>
    <property type="match status" value="1"/>
</dbReference>
<evidence type="ECO:0000256" key="4">
    <source>
        <dbReference type="ARBA" id="ARBA00022679"/>
    </source>
</evidence>
<dbReference type="HAMAP" id="MF_01815">
    <property type="entry name" value="FabH"/>
    <property type="match status" value="1"/>
</dbReference>
<comment type="similarity">
    <text evidence="2">Belongs to the thiolase-like superfamily. FabH family.</text>
</comment>
<dbReference type="PANTHER" id="PTHR43091:SF1">
    <property type="entry name" value="BETA-KETOACYL-[ACYL-CARRIER-PROTEIN] SYNTHASE III, CHLOROPLASTIC"/>
    <property type="match status" value="1"/>
</dbReference>
<dbReference type="InterPro" id="IPR013751">
    <property type="entry name" value="ACP_syn_III_N"/>
</dbReference>
<keyword evidence="3" id="KW-0444">Lipid biosynthesis</keyword>
<evidence type="ECO:0000313" key="11">
    <source>
        <dbReference type="EMBL" id="AIE97486.1"/>
    </source>
</evidence>
<organism evidence="11">
    <name type="scientific">uncultured marine group II/III euryarchaeote KM3_01_B12</name>
    <dbReference type="NCBI Taxonomy" id="1457833"/>
    <lineage>
        <taxon>Archaea</taxon>
        <taxon>Methanobacteriati</taxon>
        <taxon>Methanobacteriota</taxon>
        <taxon>environmental samples</taxon>
    </lineage>
</organism>
<protein>
    <submittedName>
        <fullName evidence="11">3-oxoacyl-(Acyl-carrier-protein) synthase III (FabH)</fullName>
        <ecNumber evidence="11">2.3.1.180</ecNumber>
    </submittedName>
</protein>
<evidence type="ECO:0000256" key="6">
    <source>
        <dbReference type="ARBA" id="ARBA00023098"/>
    </source>
</evidence>
<name>A0A075G6C4_9EURY</name>
<keyword evidence="6" id="KW-0443">Lipid metabolism</keyword>
<dbReference type="AlphaFoldDB" id="A0A075G6C4"/>
<feature type="domain" description="Beta-ketoacyl-[acyl-carrier-protein] synthase III C-terminal" evidence="9">
    <location>
        <begin position="257"/>
        <end position="346"/>
    </location>
</feature>
<dbReference type="EC" id="2.3.1.180" evidence="11"/>
<evidence type="ECO:0000256" key="1">
    <source>
        <dbReference type="ARBA" id="ARBA00005189"/>
    </source>
</evidence>
<reference evidence="11" key="1">
    <citation type="journal article" date="2014" name="Genome Biol. Evol.">
        <title>Pangenome evidence for extensive interdomain horizontal transfer affecting lineage core and shell genes in uncultured planktonic thaumarchaeota and euryarchaeota.</title>
        <authorList>
            <person name="Deschamps P."/>
            <person name="Zivanovic Y."/>
            <person name="Moreira D."/>
            <person name="Rodriguez-Valera F."/>
            <person name="Lopez-Garcia P."/>
        </authorList>
    </citation>
    <scope>NUCLEOTIDE SEQUENCE</scope>
</reference>
<dbReference type="Pfam" id="PF08545">
    <property type="entry name" value="ACP_syn_III"/>
    <property type="match status" value="1"/>
</dbReference>
<keyword evidence="5" id="KW-0276">Fatty acid metabolism</keyword>
<accession>A0A075G6C4</accession>
<keyword evidence="11" id="KW-0012">Acyltransferase</keyword>
<evidence type="ECO:0000256" key="5">
    <source>
        <dbReference type="ARBA" id="ARBA00022832"/>
    </source>
</evidence>
<evidence type="ECO:0000259" key="9">
    <source>
        <dbReference type="Pfam" id="PF08541"/>
    </source>
</evidence>
<dbReference type="Pfam" id="PF08541">
    <property type="entry name" value="ACP_syn_III_C"/>
    <property type="match status" value="1"/>
</dbReference>
<dbReference type="InterPro" id="IPR016039">
    <property type="entry name" value="Thiolase-like"/>
</dbReference>
<gene>
    <name evidence="11" type="primary">fabH</name>
</gene>
<proteinExistence type="inferred from homology"/>
<comment type="pathway">
    <text evidence="1">Lipid metabolism.</text>
</comment>
<dbReference type="GO" id="GO:0004315">
    <property type="term" value="F:3-oxoacyl-[acyl-carrier-protein] synthase activity"/>
    <property type="evidence" value="ECO:0007669"/>
    <property type="project" value="InterPro"/>
</dbReference>
<keyword evidence="4 11" id="KW-0808">Transferase</keyword>
<dbReference type="NCBIfam" id="TIGR00747">
    <property type="entry name" value="fabH"/>
    <property type="match status" value="1"/>
</dbReference>
<dbReference type="CDD" id="cd00830">
    <property type="entry name" value="KAS_III"/>
    <property type="match status" value="1"/>
</dbReference>
<evidence type="ECO:0000256" key="7">
    <source>
        <dbReference type="ARBA" id="ARBA00023160"/>
    </source>
</evidence>
<dbReference type="InterPro" id="IPR013747">
    <property type="entry name" value="ACP_syn_III_C"/>
</dbReference>
<dbReference type="InterPro" id="IPR004655">
    <property type="entry name" value="FabH"/>
</dbReference>
<dbReference type="EMBL" id="KF900509">
    <property type="protein sequence ID" value="AIE97486.1"/>
    <property type="molecule type" value="Genomic_DNA"/>
</dbReference>
<dbReference type="GO" id="GO:0033818">
    <property type="term" value="F:beta-ketoacyl-acyl-carrier-protein synthase III activity"/>
    <property type="evidence" value="ECO:0007669"/>
    <property type="project" value="UniProtKB-EC"/>
</dbReference>
<evidence type="ECO:0000259" key="10">
    <source>
        <dbReference type="Pfam" id="PF08545"/>
    </source>
</evidence>
<dbReference type="GO" id="GO:0008299">
    <property type="term" value="P:isoprenoid biosynthetic process"/>
    <property type="evidence" value="ECO:0007669"/>
    <property type="project" value="UniProtKB-KW"/>
</dbReference>
<dbReference type="GO" id="GO:0006633">
    <property type="term" value="P:fatty acid biosynthetic process"/>
    <property type="evidence" value="ECO:0007669"/>
    <property type="project" value="UniProtKB-KW"/>
</dbReference>
<keyword evidence="8" id="KW-0414">Isoprene biosynthesis</keyword>
<evidence type="ECO:0000256" key="3">
    <source>
        <dbReference type="ARBA" id="ARBA00022516"/>
    </source>
</evidence>
<evidence type="ECO:0000256" key="8">
    <source>
        <dbReference type="ARBA" id="ARBA00023229"/>
    </source>
</evidence>
<evidence type="ECO:0000256" key="2">
    <source>
        <dbReference type="ARBA" id="ARBA00008642"/>
    </source>
</evidence>
<dbReference type="Gene3D" id="3.40.47.10">
    <property type="match status" value="1"/>
</dbReference>
<sequence length="346" mass="36297">MSSTTDAARVKVRSWAMRGNMAPVGIVGLGAYVPPDVMTNDDWAEIVDTSDEWITAKTGIKERRIAAEDVCTSDLAVIACKQAMDEAGIGPGDVDMLILATSSPDVPLSSTAGITQHKLGCTKAAAFDINAVCAGWVQALDVGARFAGTPGYDNVLVVGAEVYSRILNWEDRTTCVLFGDGAGAAVLQEVGEDRGLLGSWMMSDGSGAEVIVIPAGGVRKPIPSPGFEDGDQYFHMDGPAVWDFATEAFPQAVRGVLERTGRSLDDVSLIIAHQANLNIIKAGMENLGLPMDKTFTNLHKYGNTAGASVPIALREARDEGLIGSGDLVVTVAFGGGLAWGANAIIW</sequence>
<dbReference type="NCBIfam" id="NF006829">
    <property type="entry name" value="PRK09352.1"/>
    <property type="match status" value="1"/>
</dbReference>
<dbReference type="PANTHER" id="PTHR43091">
    <property type="entry name" value="3-OXOACYL-[ACYL-CARRIER-PROTEIN] SYNTHASE"/>
    <property type="match status" value="1"/>
</dbReference>
<keyword evidence="7" id="KW-0275">Fatty acid biosynthesis</keyword>